<dbReference type="OrthoDB" id="9514740at2759"/>
<dbReference type="Proteomes" id="UP000467700">
    <property type="component" value="Unassembled WGS sequence"/>
</dbReference>
<name>A0A8S0VR19_CYCAE</name>
<sequence length="564" mass="60608">MTPPVPNDPQPYPSSAMQALVTSHPTGFADPLSRPETKLSSNPFTDQDGLSDEAIARILDQTPPSDGEMSPDEDANMSDGDGFYSMTEDPQMPGALHNPPSYTPTLTSPPNPSTLPGSHWNGGPPESSPHQLIPSSTFRPDLEENWPNLPSKSATRNVLVKPSSPQSASGASKNGGYRPTASDACAVCNKRPVHVKSQNWTCSIECSQKMQDLLGNDLKGKASSSSAGRPYVVQSSGPSYWNWGYKSAPIKMCEVCKTRPQYQKGGKTYPTCGLTCASKYNPYNVEVCDFCKQRPKLVVNGKKYPQCGRTCRDKAQAALATAANSAAGSCTTCPICWRLPGHSTSAEGYCSKACDAIAEAKAPVLIELPRGHVAFKKAAEIFSAAWKQRAAPCPTVKKIFRVKVKASALGEYDVHKSQVNPHGLFKTKGNEQIRFIGTNRECTIGDGATTEACGSPKCLYCSVIKRNVSKEHFPSGIMTAQLERAIETASNVKKRSPKVVLMTNVLVGKSVKMGMVELSGELPPPGSDSVQLVGYQPHGGKLDLGEVLIFHPAAIKPLYVLTFE</sequence>
<feature type="compositionally biased region" description="Polar residues" evidence="1">
    <location>
        <begin position="128"/>
        <end position="138"/>
    </location>
</feature>
<organism evidence="2 3">
    <name type="scientific">Cyclocybe aegerita</name>
    <name type="common">Black poplar mushroom</name>
    <name type="synonym">Agrocybe aegerita</name>
    <dbReference type="NCBI Taxonomy" id="1973307"/>
    <lineage>
        <taxon>Eukaryota</taxon>
        <taxon>Fungi</taxon>
        <taxon>Dikarya</taxon>
        <taxon>Basidiomycota</taxon>
        <taxon>Agaricomycotina</taxon>
        <taxon>Agaricomycetes</taxon>
        <taxon>Agaricomycetidae</taxon>
        <taxon>Agaricales</taxon>
        <taxon>Agaricineae</taxon>
        <taxon>Bolbitiaceae</taxon>
        <taxon>Cyclocybe</taxon>
    </lineage>
</organism>
<keyword evidence="3" id="KW-1185">Reference proteome</keyword>
<protein>
    <submittedName>
        <fullName evidence="2">Uncharacterized protein</fullName>
    </submittedName>
</protein>
<evidence type="ECO:0000256" key="1">
    <source>
        <dbReference type="SAM" id="MobiDB-lite"/>
    </source>
</evidence>
<dbReference type="Gene3D" id="3.90.228.10">
    <property type="match status" value="1"/>
</dbReference>
<dbReference type="AlphaFoldDB" id="A0A8S0VR19"/>
<proteinExistence type="predicted"/>
<comment type="caution">
    <text evidence="2">The sequence shown here is derived from an EMBL/GenBank/DDBJ whole genome shotgun (WGS) entry which is preliminary data.</text>
</comment>
<gene>
    <name evidence="2" type="ORF">AAE3_LOCUS4311</name>
</gene>
<evidence type="ECO:0000313" key="3">
    <source>
        <dbReference type="Proteomes" id="UP000467700"/>
    </source>
</evidence>
<evidence type="ECO:0000313" key="2">
    <source>
        <dbReference type="EMBL" id="CAA7261935.1"/>
    </source>
</evidence>
<accession>A0A8S0VR19</accession>
<feature type="compositionally biased region" description="Polar residues" evidence="1">
    <location>
        <begin position="13"/>
        <end position="25"/>
    </location>
</feature>
<dbReference type="EMBL" id="CACVBS010000035">
    <property type="protein sequence ID" value="CAA7261935.1"/>
    <property type="molecule type" value="Genomic_DNA"/>
</dbReference>
<reference evidence="2 3" key="1">
    <citation type="submission" date="2020-01" db="EMBL/GenBank/DDBJ databases">
        <authorList>
            <person name="Gupta K D."/>
        </authorList>
    </citation>
    <scope>NUCLEOTIDE SEQUENCE [LARGE SCALE GENOMIC DNA]</scope>
</reference>
<feature type="region of interest" description="Disordered" evidence="1">
    <location>
        <begin position="1"/>
        <end position="178"/>
    </location>
</feature>
<feature type="compositionally biased region" description="Polar residues" evidence="1">
    <location>
        <begin position="163"/>
        <end position="172"/>
    </location>
</feature>
<feature type="compositionally biased region" description="Pro residues" evidence="1">
    <location>
        <begin position="1"/>
        <end position="12"/>
    </location>
</feature>